<name>A0ABD3P6L5_9STRA</name>
<keyword evidence="3" id="KW-1185">Reference proteome</keyword>
<dbReference type="AlphaFoldDB" id="A0ABD3P6L5"/>
<dbReference type="Pfam" id="PF09826">
    <property type="entry name" value="Beta_propel"/>
    <property type="match status" value="1"/>
</dbReference>
<reference evidence="2 3" key="1">
    <citation type="submission" date="2024-10" db="EMBL/GenBank/DDBJ databases">
        <title>Updated reference genomes for cyclostephanoid diatoms.</title>
        <authorList>
            <person name="Roberts W.R."/>
            <person name="Alverson A.J."/>
        </authorList>
    </citation>
    <scope>NUCLEOTIDE SEQUENCE [LARGE SCALE GENOMIC DNA]</scope>
    <source>
        <strain evidence="2 3">AJA010-31</strain>
    </source>
</reference>
<accession>A0ABD3P6L5</accession>
<evidence type="ECO:0008006" key="4">
    <source>
        <dbReference type="Google" id="ProtNLM"/>
    </source>
</evidence>
<gene>
    <name evidence="2" type="ORF">ACHAWO_005227</name>
</gene>
<feature type="compositionally biased region" description="Polar residues" evidence="1">
    <location>
        <begin position="208"/>
        <end position="238"/>
    </location>
</feature>
<evidence type="ECO:0000313" key="3">
    <source>
        <dbReference type="Proteomes" id="UP001530400"/>
    </source>
</evidence>
<dbReference type="EMBL" id="JALLPJ020000750">
    <property type="protein sequence ID" value="KAL3783805.1"/>
    <property type="molecule type" value="Genomic_DNA"/>
</dbReference>
<comment type="caution">
    <text evidence="2">The sequence shown here is derived from an EMBL/GenBank/DDBJ whole genome shotgun (WGS) entry which is preliminary data.</text>
</comment>
<dbReference type="Proteomes" id="UP001530400">
    <property type="component" value="Unassembled WGS sequence"/>
</dbReference>
<dbReference type="InterPro" id="IPR019198">
    <property type="entry name" value="Beta_propeller_containing"/>
</dbReference>
<organism evidence="2 3">
    <name type="scientific">Cyclotella atomus</name>
    <dbReference type="NCBI Taxonomy" id="382360"/>
    <lineage>
        <taxon>Eukaryota</taxon>
        <taxon>Sar</taxon>
        <taxon>Stramenopiles</taxon>
        <taxon>Ochrophyta</taxon>
        <taxon>Bacillariophyta</taxon>
        <taxon>Coscinodiscophyceae</taxon>
        <taxon>Thalassiosirophycidae</taxon>
        <taxon>Stephanodiscales</taxon>
        <taxon>Stephanodiscaceae</taxon>
        <taxon>Cyclotella</taxon>
    </lineage>
</organism>
<evidence type="ECO:0000313" key="2">
    <source>
        <dbReference type="EMBL" id="KAL3783805.1"/>
    </source>
</evidence>
<feature type="region of interest" description="Disordered" evidence="1">
    <location>
        <begin position="194"/>
        <end position="257"/>
    </location>
</feature>
<sequence>MAENYLWDNQYPNPSSDLENPSPPANDIAEFPNNRVQGRSFSTSRAGKLALGLTAVAAVALGVVLGLNSSSDKTEVIQAASSASTVNTVVAENNGSGKTSKFIGQEFETSSGPFEAKVKMVSPSITNGYETCSDLEKDITDALKLYFSDYIKSEAENSEIYANCDPDNENWYWEFYGYDDYYYHDHYNNETSEANETVTKKKAMPRSSIKQTRSSLPLSLQKQTRSSNRSGRTKTNGNGAKEGSGFEQNSQNDNVNEKDKVVSDGTFIYAAYGDVLQVWSADGSTEEVSITQMPGDVKDCDWNTTEPCTSSSKPSIQALFLGNGRLTAVVSQYLYDYGTSETDQTQPIITDYGTKLAVVVYDVSDVTLGSPLNELAHKELPGSFLDGGSIGNGDKVVIGTSACIDTWPATEDISRSQPQYCGLNTTAYIELAKSTAESISVESIAKQMVTEMELANDCSSIAQVSSMLEGSVDDAHDLTVEDFLFRSFVQLFTLDVSSADGVIPETVSGSFSPYGFNLYITDDFIALPSSIYIYNSTTGSSSYSTFILGFGLSADGDFKPSSFGHIPGEMYSNYRMDKKDGYLRIMPSEYISTDEVTWTSTYLSKISVLELPSTSGAMSLVGESRLFGENGSHYVSSSRFSGDLAFVSGDDYKYENQLPFVVVDLSDPTSPKTVGSLKADCSFSYLEEIDVNGASYILGIGTETDMTIYESFLVLALIDVSTPSEPKLAAYHKSESGSYTDATYDFLSIRYFDGSLIIPVSGYKYNETTHTSTYVNEFVVYNISETGITPVFNVTHPTENSYCYYDAAVPPRSFVVNSELTTIKDHTAIKTDMAGNVLSEMDLDKGFDYSVCPDYYYYDVGYPVYAYNDDSTEEIDDST</sequence>
<feature type="compositionally biased region" description="Polar residues" evidence="1">
    <location>
        <begin position="10"/>
        <end position="19"/>
    </location>
</feature>
<proteinExistence type="predicted"/>
<protein>
    <recommendedName>
        <fullName evidence="4">Peptidase A1 domain-containing protein</fullName>
    </recommendedName>
</protein>
<feature type="region of interest" description="Disordered" evidence="1">
    <location>
        <begin position="1"/>
        <end position="26"/>
    </location>
</feature>
<evidence type="ECO:0000256" key="1">
    <source>
        <dbReference type="SAM" id="MobiDB-lite"/>
    </source>
</evidence>